<keyword evidence="8" id="KW-0653">Protein transport</keyword>
<dbReference type="GO" id="GO:0045039">
    <property type="term" value="P:protein insertion into mitochondrial inner membrane"/>
    <property type="evidence" value="ECO:0007669"/>
    <property type="project" value="UniProtKB-UniRule"/>
</dbReference>
<comment type="subunit">
    <text evidence="8">Component of the TIM22 complex.</text>
</comment>
<evidence type="ECO:0000256" key="7">
    <source>
        <dbReference type="ARBA" id="ARBA00023136"/>
    </source>
</evidence>
<evidence type="ECO:0000256" key="6">
    <source>
        <dbReference type="ARBA" id="ARBA00023128"/>
    </source>
</evidence>
<keyword evidence="8" id="KW-0811">Translocation</keyword>
<evidence type="ECO:0000256" key="2">
    <source>
        <dbReference type="ARBA" id="ARBA00008444"/>
    </source>
</evidence>
<keyword evidence="4 8" id="KW-0999">Mitochondrion inner membrane</keyword>
<dbReference type="GO" id="GO:0042721">
    <property type="term" value="C:TIM22 mitochondrial import inner membrane insertion complex"/>
    <property type="evidence" value="ECO:0007669"/>
    <property type="project" value="UniProtKB-UniRule"/>
</dbReference>
<dbReference type="Proteomes" id="UP000244811">
    <property type="component" value="Chromosome 3"/>
</dbReference>
<name>A0A976MB10_THEOR</name>
<dbReference type="PANTHER" id="PTHR14110">
    <property type="entry name" value="MITOCHONDRIAL IMPORT INNER MEMBRANE TRANSLOCASE SUBUNIT TIM22"/>
    <property type="match status" value="1"/>
</dbReference>
<evidence type="ECO:0000256" key="8">
    <source>
        <dbReference type="RuleBase" id="RU367038"/>
    </source>
</evidence>
<feature type="transmembrane region" description="Helical" evidence="8">
    <location>
        <begin position="47"/>
        <end position="69"/>
    </location>
</feature>
<dbReference type="PANTHER" id="PTHR14110:SF0">
    <property type="entry name" value="MITOCHONDRIAL IMPORT INNER MEMBRANE TRANSLOCASE SUBUNIT TIM22"/>
    <property type="match status" value="1"/>
</dbReference>
<keyword evidence="6 8" id="KW-0496">Mitochondrion</keyword>
<dbReference type="Pfam" id="PF02466">
    <property type="entry name" value="Tim17"/>
    <property type="match status" value="1"/>
</dbReference>
<reference evidence="9" key="1">
    <citation type="submission" date="2022-07" db="EMBL/GenBank/DDBJ databases">
        <title>Evaluation of T. orientalis genome assembly methods using nanopore sequencing and analysis of variation between genomes.</title>
        <authorList>
            <person name="Yam J."/>
            <person name="Micallef M.L."/>
            <person name="Liu M."/>
            <person name="Djordjevic S.P."/>
            <person name="Bogema D.R."/>
            <person name="Jenkins C."/>
        </authorList>
    </citation>
    <scope>NUCLEOTIDE SEQUENCE</scope>
    <source>
        <strain evidence="9">Goon Nure</strain>
    </source>
</reference>
<proteinExistence type="inferred from homology"/>
<dbReference type="EMBL" id="CP056070">
    <property type="protein sequence ID" value="UKK01267.1"/>
    <property type="molecule type" value="Genomic_DNA"/>
</dbReference>
<keyword evidence="7 8" id="KW-0472">Membrane</keyword>
<comment type="subcellular location">
    <subcellularLocation>
        <location evidence="1 8">Mitochondrion inner membrane</location>
        <topology evidence="1 8">Multi-pass membrane protein</topology>
    </subcellularLocation>
</comment>
<dbReference type="GO" id="GO:0008320">
    <property type="term" value="F:protein transmembrane transporter activity"/>
    <property type="evidence" value="ECO:0007669"/>
    <property type="project" value="UniProtKB-UniRule"/>
</dbReference>
<protein>
    <recommendedName>
        <fullName evidence="8">Mitochondrial import inner membrane translocase subunit TIM22</fullName>
    </recommendedName>
</protein>
<evidence type="ECO:0000256" key="1">
    <source>
        <dbReference type="ARBA" id="ARBA00004448"/>
    </source>
</evidence>
<evidence type="ECO:0000256" key="4">
    <source>
        <dbReference type="ARBA" id="ARBA00022792"/>
    </source>
</evidence>
<comment type="similarity">
    <text evidence="2 8">Belongs to the Tim17/Tim22/Tim23 family.</text>
</comment>
<evidence type="ECO:0000256" key="3">
    <source>
        <dbReference type="ARBA" id="ARBA00022692"/>
    </source>
</evidence>
<comment type="function">
    <text evidence="8">Essential core component of the TIM22 complex, a complex that mediates the import and insertion of multi-pass transmembrane proteins into the mitochondrial inner membrane. In the TIM22 complex, it constitutes the voltage-activated and signal-gated channel. Forms a twin-pore translocase that uses the membrane potential as external driving force in 2 voltage-dependent steps.</text>
</comment>
<gene>
    <name evidence="9" type="ORF">MACK_002080</name>
</gene>
<keyword evidence="5 8" id="KW-1133">Transmembrane helix</keyword>
<accession>A0A976MB10</accession>
<organism evidence="9 10">
    <name type="scientific">Theileria orientalis</name>
    <dbReference type="NCBI Taxonomy" id="68886"/>
    <lineage>
        <taxon>Eukaryota</taxon>
        <taxon>Sar</taxon>
        <taxon>Alveolata</taxon>
        <taxon>Apicomplexa</taxon>
        <taxon>Aconoidasida</taxon>
        <taxon>Piroplasmida</taxon>
        <taxon>Theileriidae</taxon>
        <taxon>Theileria</taxon>
    </lineage>
</organism>
<evidence type="ECO:0000313" key="9">
    <source>
        <dbReference type="EMBL" id="UKK01267.1"/>
    </source>
</evidence>
<sequence length="176" mass="19588">MADDLYRNVFLSDRYINYRFLVPGLTQNDIQLQKVAKIQRSVQESCLLRATMIGVGSGVLGTIFGTFLFSLNMSNRSVGVEDKPLPVKEEFVKQYKSFVPYVKSTVKNFAKLGFMYSLFECLIQKKRANSDISNSVYAGCTTGAFLGLKNGPFAAVGGCAGFAAFSYLMEKYQRSK</sequence>
<feature type="transmembrane region" description="Helical" evidence="8">
    <location>
        <begin position="151"/>
        <end position="169"/>
    </location>
</feature>
<dbReference type="GO" id="GO:0030943">
    <property type="term" value="F:mitochondrion targeting sequence binding"/>
    <property type="evidence" value="ECO:0007669"/>
    <property type="project" value="TreeGrafter"/>
</dbReference>
<evidence type="ECO:0000256" key="5">
    <source>
        <dbReference type="ARBA" id="ARBA00022989"/>
    </source>
</evidence>
<dbReference type="InterPro" id="IPR039175">
    <property type="entry name" value="TIM22"/>
</dbReference>
<evidence type="ECO:0000313" key="10">
    <source>
        <dbReference type="Proteomes" id="UP000244811"/>
    </source>
</evidence>
<dbReference type="AlphaFoldDB" id="A0A976MB10"/>
<keyword evidence="3 8" id="KW-0812">Transmembrane</keyword>
<keyword evidence="8" id="KW-0813">Transport</keyword>